<evidence type="ECO:0000313" key="2">
    <source>
        <dbReference type="EMBL" id="KAK4369786.1"/>
    </source>
</evidence>
<proteinExistence type="predicted"/>
<sequence>MVNYCDRVFHDRKMEKDSSEWRSKIGNLLMAGYNGIDPEERSHQTHFGGRGWWRERQVSQNTDLIWEHPFRITTKQRTDSGSRCLLVWWSSEEKDDNDEGATSKRQVTSSDDSLEKKRRKKRVLQKPKRGNVYCFMQTDTNFFSFSDFFKFQDIIMGFHLLELLGLRQTISEDSSPDPSTLLPENQIVQLLIIDRSSSFPKLGDSQRCHDDPNSSCKIKQAQANLPRCFKTKSE</sequence>
<comment type="caution">
    <text evidence="2">The sequence shown here is derived from an EMBL/GenBank/DDBJ whole genome shotgun (WGS) entry which is preliminary data.</text>
</comment>
<organism evidence="2 3">
    <name type="scientific">Anisodus tanguticus</name>
    <dbReference type="NCBI Taxonomy" id="243964"/>
    <lineage>
        <taxon>Eukaryota</taxon>
        <taxon>Viridiplantae</taxon>
        <taxon>Streptophyta</taxon>
        <taxon>Embryophyta</taxon>
        <taxon>Tracheophyta</taxon>
        <taxon>Spermatophyta</taxon>
        <taxon>Magnoliopsida</taxon>
        <taxon>eudicotyledons</taxon>
        <taxon>Gunneridae</taxon>
        <taxon>Pentapetalae</taxon>
        <taxon>asterids</taxon>
        <taxon>lamiids</taxon>
        <taxon>Solanales</taxon>
        <taxon>Solanaceae</taxon>
        <taxon>Solanoideae</taxon>
        <taxon>Hyoscyameae</taxon>
        <taxon>Anisodus</taxon>
    </lineage>
</organism>
<dbReference type="PANTHER" id="PTHR47871">
    <property type="entry name" value="NAC DOMAIN-CONTAINING PROTEIN 8"/>
    <property type="match status" value="1"/>
</dbReference>
<evidence type="ECO:0000256" key="1">
    <source>
        <dbReference type="SAM" id="MobiDB-lite"/>
    </source>
</evidence>
<dbReference type="Proteomes" id="UP001291623">
    <property type="component" value="Unassembled WGS sequence"/>
</dbReference>
<dbReference type="EMBL" id="JAVYJV010000005">
    <property type="protein sequence ID" value="KAK4369786.1"/>
    <property type="molecule type" value="Genomic_DNA"/>
</dbReference>
<dbReference type="AlphaFoldDB" id="A0AAE1SJA1"/>
<gene>
    <name evidence="2" type="ORF">RND71_009261</name>
</gene>
<accession>A0AAE1SJA1</accession>
<protein>
    <submittedName>
        <fullName evidence="2">Uncharacterized protein</fullName>
    </submittedName>
</protein>
<reference evidence="2" key="1">
    <citation type="submission" date="2023-12" db="EMBL/GenBank/DDBJ databases">
        <title>Genome assembly of Anisodus tanguticus.</title>
        <authorList>
            <person name="Wang Y.-J."/>
        </authorList>
    </citation>
    <scope>NUCLEOTIDE SEQUENCE</scope>
    <source>
        <strain evidence="2">KB-2021</strain>
        <tissue evidence="2">Leaf</tissue>
    </source>
</reference>
<dbReference type="PANTHER" id="PTHR47871:SF2">
    <property type="entry name" value="OS03G0221300 PROTEIN"/>
    <property type="match status" value="1"/>
</dbReference>
<keyword evidence="3" id="KW-1185">Reference proteome</keyword>
<evidence type="ECO:0000313" key="3">
    <source>
        <dbReference type="Proteomes" id="UP001291623"/>
    </source>
</evidence>
<name>A0AAE1SJA1_9SOLA</name>
<feature type="region of interest" description="Disordered" evidence="1">
    <location>
        <begin position="95"/>
        <end position="123"/>
    </location>
</feature>